<dbReference type="EMBL" id="CAJFDH010000004">
    <property type="protein sequence ID" value="CAD5221021.1"/>
    <property type="molecule type" value="Genomic_DNA"/>
</dbReference>
<dbReference type="EMBL" id="CAJFCW020000004">
    <property type="protein sequence ID" value="CAG9114459.1"/>
    <property type="molecule type" value="Genomic_DNA"/>
</dbReference>
<evidence type="ECO:0000313" key="2">
    <source>
        <dbReference type="Proteomes" id="UP000614601"/>
    </source>
</evidence>
<name>A0A811L0T5_9BILA</name>
<organism evidence="1 2">
    <name type="scientific">Bursaphelenchus okinawaensis</name>
    <dbReference type="NCBI Taxonomy" id="465554"/>
    <lineage>
        <taxon>Eukaryota</taxon>
        <taxon>Metazoa</taxon>
        <taxon>Ecdysozoa</taxon>
        <taxon>Nematoda</taxon>
        <taxon>Chromadorea</taxon>
        <taxon>Rhabditida</taxon>
        <taxon>Tylenchina</taxon>
        <taxon>Tylenchomorpha</taxon>
        <taxon>Aphelenchoidea</taxon>
        <taxon>Aphelenchoididae</taxon>
        <taxon>Bursaphelenchus</taxon>
    </lineage>
</organism>
<evidence type="ECO:0000313" key="1">
    <source>
        <dbReference type="EMBL" id="CAD5221021.1"/>
    </source>
</evidence>
<sequence>MYSQLVFGCSGIGGSDDSRIYTNPSITWQMSPPAAWTYPVSYAQQTGQYFPQQPLTQQDAQTQAQGDIQAAVLSALSENNIPTQSVRVVAGYTPQEVSNCITIAATGAGTNIPQQTAANTEFGYEESGAITQLITPTAAIAVTACAQRNYGTYTSRVNIVQGSAQIEGITVSGYQLRLLVATLQSNLNFNYHVRFQSPITYN</sequence>
<keyword evidence="2" id="KW-1185">Reference proteome</keyword>
<protein>
    <submittedName>
        <fullName evidence="1">Uncharacterized protein</fullName>
    </submittedName>
</protein>
<reference evidence="1" key="1">
    <citation type="submission" date="2020-09" db="EMBL/GenBank/DDBJ databases">
        <authorList>
            <person name="Kikuchi T."/>
        </authorList>
    </citation>
    <scope>NUCLEOTIDE SEQUENCE</scope>
    <source>
        <strain evidence="1">SH1</strain>
    </source>
</reference>
<accession>A0A811L0T5</accession>
<dbReference type="Proteomes" id="UP000783686">
    <property type="component" value="Unassembled WGS sequence"/>
</dbReference>
<gene>
    <name evidence="1" type="ORF">BOKJ2_LOCUS9236</name>
</gene>
<dbReference type="Proteomes" id="UP000614601">
    <property type="component" value="Unassembled WGS sequence"/>
</dbReference>
<dbReference type="AlphaFoldDB" id="A0A811L0T5"/>
<dbReference type="OrthoDB" id="5794956at2759"/>
<comment type="caution">
    <text evidence="1">The sequence shown here is derived from an EMBL/GenBank/DDBJ whole genome shotgun (WGS) entry which is preliminary data.</text>
</comment>
<proteinExistence type="predicted"/>